<name>A0A310S9J5_9HYME</name>
<reference evidence="1 2" key="1">
    <citation type="submission" date="2015-07" db="EMBL/GenBank/DDBJ databases">
        <title>The genome of Eufriesea mexicana.</title>
        <authorList>
            <person name="Pan H."/>
            <person name="Kapheim K."/>
        </authorList>
    </citation>
    <scope>NUCLEOTIDE SEQUENCE [LARGE SCALE GENOMIC DNA]</scope>
    <source>
        <strain evidence="1">0111107269</strain>
        <tissue evidence="1">Whole body</tissue>
    </source>
</reference>
<dbReference type="Proteomes" id="UP000250275">
    <property type="component" value="Unassembled WGS sequence"/>
</dbReference>
<proteinExistence type="predicted"/>
<gene>
    <name evidence="1" type="ORF">WN48_09828</name>
</gene>
<dbReference type="EMBL" id="KQ767066">
    <property type="protein sequence ID" value="OAD53488.1"/>
    <property type="molecule type" value="Genomic_DNA"/>
</dbReference>
<evidence type="ECO:0000313" key="1">
    <source>
        <dbReference type="EMBL" id="OAD53488.1"/>
    </source>
</evidence>
<evidence type="ECO:0000313" key="2">
    <source>
        <dbReference type="Proteomes" id="UP000250275"/>
    </source>
</evidence>
<organism evidence="1 2">
    <name type="scientific">Eufriesea mexicana</name>
    <dbReference type="NCBI Taxonomy" id="516756"/>
    <lineage>
        <taxon>Eukaryota</taxon>
        <taxon>Metazoa</taxon>
        <taxon>Ecdysozoa</taxon>
        <taxon>Arthropoda</taxon>
        <taxon>Hexapoda</taxon>
        <taxon>Insecta</taxon>
        <taxon>Pterygota</taxon>
        <taxon>Neoptera</taxon>
        <taxon>Endopterygota</taxon>
        <taxon>Hymenoptera</taxon>
        <taxon>Apocrita</taxon>
        <taxon>Aculeata</taxon>
        <taxon>Apoidea</taxon>
        <taxon>Anthophila</taxon>
        <taxon>Apidae</taxon>
        <taxon>Eufriesea</taxon>
    </lineage>
</organism>
<dbReference type="AlphaFoldDB" id="A0A310S9J5"/>
<keyword evidence="2" id="KW-1185">Reference proteome</keyword>
<protein>
    <submittedName>
        <fullName evidence="1">Uncharacterized protein</fullName>
    </submittedName>
</protein>
<accession>A0A310S9J5</accession>
<sequence>MHMNAWESISKGEKILSTRLIAEEARIEDKEEPDNTIVYKTDSQKFYNYNRTEHVARDCRNKTTQNLMLRCSKYNSPGLLQIVKRDIDIHNREKQCSIC</sequence>